<feature type="region of interest" description="Disordered" evidence="1">
    <location>
        <begin position="246"/>
        <end position="271"/>
    </location>
</feature>
<gene>
    <name evidence="4" type="ORF">V6N11_047482</name>
</gene>
<feature type="domain" description="DEK-C" evidence="3">
    <location>
        <begin position="1"/>
        <end position="57"/>
    </location>
</feature>
<comment type="caution">
    <text evidence="4">The sequence shown here is derived from an EMBL/GenBank/DDBJ whole genome shotgun (WGS) entry which is preliminary data.</text>
</comment>
<organism evidence="4 5">
    <name type="scientific">Hibiscus sabdariffa</name>
    <name type="common">roselle</name>
    <dbReference type="NCBI Taxonomy" id="183260"/>
    <lineage>
        <taxon>Eukaryota</taxon>
        <taxon>Viridiplantae</taxon>
        <taxon>Streptophyta</taxon>
        <taxon>Embryophyta</taxon>
        <taxon>Tracheophyta</taxon>
        <taxon>Spermatophyta</taxon>
        <taxon>Magnoliopsida</taxon>
        <taxon>eudicotyledons</taxon>
        <taxon>Gunneridae</taxon>
        <taxon>Pentapetalae</taxon>
        <taxon>rosids</taxon>
        <taxon>malvids</taxon>
        <taxon>Malvales</taxon>
        <taxon>Malvaceae</taxon>
        <taxon>Malvoideae</taxon>
        <taxon>Hibiscus</taxon>
    </lineage>
</organism>
<evidence type="ECO:0000313" key="4">
    <source>
        <dbReference type="EMBL" id="KAK8976712.1"/>
    </source>
</evidence>
<feature type="domain" description="DM2" evidence="2">
    <location>
        <begin position="271"/>
        <end position="350"/>
    </location>
</feature>
<dbReference type="Proteomes" id="UP001396334">
    <property type="component" value="Unassembled WGS sequence"/>
</dbReference>
<evidence type="ECO:0000313" key="5">
    <source>
        <dbReference type="Proteomes" id="UP001396334"/>
    </source>
</evidence>
<keyword evidence="5" id="KW-1185">Reference proteome</keyword>
<protein>
    <recommendedName>
        <fullName evidence="6">SWIB complex BAF60b domain-containing protein</fullName>
    </recommendedName>
</protein>
<reference evidence="4 5" key="1">
    <citation type="journal article" date="2024" name="G3 (Bethesda)">
        <title>Genome assembly of Hibiscus sabdariffa L. provides insights into metabolisms of medicinal natural products.</title>
        <authorList>
            <person name="Kim T."/>
        </authorList>
    </citation>
    <scope>NUCLEOTIDE SEQUENCE [LARGE SCALE GENOMIC DNA]</scope>
    <source>
        <strain evidence="4">TK-2024</strain>
        <tissue evidence="4">Old leaves</tissue>
    </source>
</reference>
<dbReference type="Pfam" id="PF08766">
    <property type="entry name" value="DEK_C"/>
    <property type="match status" value="1"/>
</dbReference>
<dbReference type="PROSITE" id="PS51998">
    <property type="entry name" value="DEK_C"/>
    <property type="match status" value="1"/>
</dbReference>
<name>A0ABR2NL54_9ROSI</name>
<dbReference type="EMBL" id="JBBPBN010000126">
    <property type="protein sequence ID" value="KAK8976712.1"/>
    <property type="molecule type" value="Genomic_DNA"/>
</dbReference>
<dbReference type="PANTHER" id="PTHR13844">
    <property type="entry name" value="SWI/SNF-RELATED MATRIX-ASSOCIATED ACTIN-DEPENDENT REGULATOR OF CHROMATIN SUBFAMILY D"/>
    <property type="match status" value="1"/>
</dbReference>
<dbReference type="Gene3D" id="1.10.245.10">
    <property type="entry name" value="SWIB/MDM2 domain"/>
    <property type="match status" value="2"/>
</dbReference>
<accession>A0ABR2NL54</accession>
<dbReference type="InterPro" id="IPR014876">
    <property type="entry name" value="DEK_C"/>
</dbReference>
<dbReference type="SUPFAM" id="SSF109715">
    <property type="entry name" value="DEK C-terminal domain"/>
    <property type="match status" value="1"/>
</dbReference>
<dbReference type="InterPro" id="IPR003121">
    <property type="entry name" value="SWIB_MDM2_domain"/>
</dbReference>
<feature type="domain" description="DM2" evidence="2">
    <location>
        <begin position="168"/>
        <end position="245"/>
    </location>
</feature>
<dbReference type="PROSITE" id="PS51925">
    <property type="entry name" value="SWIB_MDM2"/>
    <property type="match status" value="2"/>
</dbReference>
<dbReference type="InterPro" id="IPR019835">
    <property type="entry name" value="SWIB_domain"/>
</dbReference>
<dbReference type="Pfam" id="PF02201">
    <property type="entry name" value="SWIB"/>
    <property type="match status" value="2"/>
</dbReference>
<evidence type="ECO:0000256" key="1">
    <source>
        <dbReference type="SAM" id="MobiDB-lite"/>
    </source>
</evidence>
<sequence>MVSDQEIARGVENLLRQSDPSVATTLNGVVQQLEAKLGADLSHKAGFIRDQINLLLRSPQTQAQPPPKDHFNLQHHPQFPSHQLPPHFALQHHSQFPSHDLNFRHPHSPLTAQPPPQLHLQFHHQQLPPRPVVTKSEVFSQNAPPIATTEVPKESAPVAPKRRGGSGGLNKVCSVSPALQAVVGAPALPRTEIVKQLWAYIRKNSLQDPSNKRKIICDEALRVVFETDCTDMFKMNKLLAKHITPLDPSKESSQTRKGKVNVESTTEGVEPGPKPVIISEALAKFLGAGGREMLAAEAERHVWEYIKANHLEDPSNSMVVLCDANLRELLGCESISIASVDWGYRTLVIPVISNGITDSRSLSDANLKTELKL</sequence>
<evidence type="ECO:0000259" key="2">
    <source>
        <dbReference type="PROSITE" id="PS51925"/>
    </source>
</evidence>
<dbReference type="SUPFAM" id="SSF47592">
    <property type="entry name" value="SWIB/MDM2 domain"/>
    <property type="match status" value="2"/>
</dbReference>
<dbReference type="SMART" id="SM00151">
    <property type="entry name" value="SWIB"/>
    <property type="match status" value="2"/>
</dbReference>
<dbReference type="InterPro" id="IPR036885">
    <property type="entry name" value="SWIB_MDM2_dom_sf"/>
</dbReference>
<evidence type="ECO:0008006" key="6">
    <source>
        <dbReference type="Google" id="ProtNLM"/>
    </source>
</evidence>
<dbReference type="CDD" id="cd10567">
    <property type="entry name" value="SWIB-MDM2_like"/>
    <property type="match status" value="2"/>
</dbReference>
<feature type="region of interest" description="Disordered" evidence="1">
    <location>
        <begin position="60"/>
        <end position="80"/>
    </location>
</feature>
<proteinExistence type="predicted"/>
<evidence type="ECO:0000259" key="3">
    <source>
        <dbReference type="PROSITE" id="PS51998"/>
    </source>
</evidence>
<feature type="region of interest" description="Disordered" evidence="1">
    <location>
        <begin position="145"/>
        <end position="167"/>
    </location>
</feature>